<dbReference type="InterPro" id="IPR047136">
    <property type="entry name" value="PurB_bact"/>
</dbReference>
<evidence type="ECO:0000256" key="6">
    <source>
        <dbReference type="ARBA" id="ARBA00022755"/>
    </source>
</evidence>
<dbReference type="EMBL" id="JACNJN010000080">
    <property type="protein sequence ID" value="MBC8334824.1"/>
    <property type="molecule type" value="Genomic_DNA"/>
</dbReference>
<feature type="domain" description="Adenylosuccinate lyase PurB C-terminal" evidence="15">
    <location>
        <begin position="323"/>
        <end position="437"/>
    </location>
</feature>
<dbReference type="InterPro" id="IPR020557">
    <property type="entry name" value="Fumarate_lyase_CS"/>
</dbReference>
<evidence type="ECO:0000259" key="15">
    <source>
        <dbReference type="Pfam" id="PF08328"/>
    </source>
</evidence>
<evidence type="ECO:0000313" key="17">
    <source>
        <dbReference type="Proteomes" id="UP000614469"/>
    </source>
</evidence>
<comment type="catalytic activity">
    <reaction evidence="8">
        <text>(2S)-2-[5-amino-1-(5-phospho-beta-D-ribosyl)imidazole-4-carboxamido]succinate = 5-amino-1-(5-phospho-beta-D-ribosyl)imidazole-4-carboxamide + fumarate</text>
        <dbReference type="Rhea" id="RHEA:23920"/>
        <dbReference type="ChEBI" id="CHEBI:29806"/>
        <dbReference type="ChEBI" id="CHEBI:58443"/>
        <dbReference type="ChEBI" id="CHEBI:58475"/>
        <dbReference type="EC" id="4.3.2.2"/>
    </reaction>
    <physiologicalReaction direction="left-to-right" evidence="8">
        <dbReference type="Rhea" id="RHEA:23921"/>
    </physiologicalReaction>
</comment>
<dbReference type="GO" id="GO:0006189">
    <property type="term" value="P:'de novo' IMP biosynthetic process"/>
    <property type="evidence" value="ECO:0007669"/>
    <property type="project" value="UniProtKB-UniPathway"/>
</dbReference>
<dbReference type="InterPro" id="IPR022761">
    <property type="entry name" value="Fumarate_lyase_N"/>
</dbReference>
<dbReference type="Gene3D" id="1.20.200.10">
    <property type="entry name" value="Fumarase/aspartase (Central domain)"/>
    <property type="match status" value="1"/>
</dbReference>
<dbReference type="SUPFAM" id="SSF48557">
    <property type="entry name" value="L-aspartase-like"/>
    <property type="match status" value="1"/>
</dbReference>
<dbReference type="AlphaFoldDB" id="A0A8J6NLK6"/>
<dbReference type="Gene3D" id="1.10.275.10">
    <property type="entry name" value="Fumarase/aspartase (N-terminal domain)"/>
    <property type="match status" value="1"/>
</dbReference>
<comment type="similarity">
    <text evidence="3 13">Belongs to the lyase 1 family. Adenylosuccinate lyase subfamily.</text>
</comment>
<comment type="caution">
    <text evidence="16">The sequence shown here is derived from an EMBL/GenBank/DDBJ whole genome shotgun (WGS) entry which is preliminary data.</text>
</comment>
<feature type="domain" description="Fumarate lyase N-terminal" evidence="14">
    <location>
        <begin position="15"/>
        <end position="304"/>
    </location>
</feature>
<dbReference type="EC" id="4.3.2.2" evidence="4 12"/>
<dbReference type="NCBIfam" id="NF006764">
    <property type="entry name" value="PRK09285.1"/>
    <property type="match status" value="1"/>
</dbReference>
<evidence type="ECO:0000256" key="10">
    <source>
        <dbReference type="ARBA" id="ARBA00030717"/>
    </source>
</evidence>
<evidence type="ECO:0000256" key="11">
    <source>
        <dbReference type="ARBA" id="ARBA00049115"/>
    </source>
</evidence>
<dbReference type="InterPro" id="IPR013539">
    <property type="entry name" value="PurB_C"/>
</dbReference>
<dbReference type="UniPathway" id="UPA00075">
    <property type="reaction ID" value="UER00336"/>
</dbReference>
<keyword evidence="6 13" id="KW-0658">Purine biosynthesis</keyword>
<proteinExistence type="inferred from homology"/>
<evidence type="ECO:0000259" key="14">
    <source>
        <dbReference type="Pfam" id="PF00206"/>
    </source>
</evidence>
<keyword evidence="7 13" id="KW-0456">Lyase</keyword>
<dbReference type="PROSITE" id="PS00163">
    <property type="entry name" value="FUMARATE_LYASES"/>
    <property type="match status" value="1"/>
</dbReference>
<comment type="catalytic activity">
    <reaction evidence="11">
        <text>N(6)-(1,2-dicarboxyethyl)-AMP = fumarate + AMP</text>
        <dbReference type="Rhea" id="RHEA:16853"/>
        <dbReference type="ChEBI" id="CHEBI:29806"/>
        <dbReference type="ChEBI" id="CHEBI:57567"/>
        <dbReference type="ChEBI" id="CHEBI:456215"/>
        <dbReference type="EC" id="4.3.2.2"/>
    </reaction>
    <physiologicalReaction direction="left-to-right" evidence="11">
        <dbReference type="Rhea" id="RHEA:16854"/>
    </physiologicalReaction>
</comment>
<organism evidence="16 17">
    <name type="scientific">Candidatus Desulfolinea nitratireducens</name>
    <dbReference type="NCBI Taxonomy" id="2841698"/>
    <lineage>
        <taxon>Bacteria</taxon>
        <taxon>Bacillati</taxon>
        <taxon>Chloroflexota</taxon>
        <taxon>Anaerolineae</taxon>
        <taxon>Anaerolineales</taxon>
        <taxon>Anaerolineales incertae sedis</taxon>
        <taxon>Candidatus Desulfolinea</taxon>
    </lineage>
</organism>
<dbReference type="PANTHER" id="PTHR43411">
    <property type="entry name" value="ADENYLOSUCCINATE LYASE"/>
    <property type="match status" value="1"/>
</dbReference>
<evidence type="ECO:0000313" key="16">
    <source>
        <dbReference type="EMBL" id="MBC8334824.1"/>
    </source>
</evidence>
<dbReference type="InterPro" id="IPR004769">
    <property type="entry name" value="Pur_lyase"/>
</dbReference>
<dbReference type="InterPro" id="IPR024083">
    <property type="entry name" value="Fumarase/histidase_N"/>
</dbReference>
<gene>
    <name evidence="16" type="primary">purB</name>
    <name evidence="16" type="ORF">H8E29_06130</name>
</gene>
<dbReference type="GO" id="GO:0004018">
    <property type="term" value="F:N6-(1,2-dicarboxyethyl)AMP AMP-lyase (fumarate-forming) activity"/>
    <property type="evidence" value="ECO:0007669"/>
    <property type="project" value="UniProtKB-UniRule"/>
</dbReference>
<evidence type="ECO:0000256" key="5">
    <source>
        <dbReference type="ARBA" id="ARBA00017058"/>
    </source>
</evidence>
<evidence type="ECO:0000256" key="13">
    <source>
        <dbReference type="RuleBase" id="RU361172"/>
    </source>
</evidence>
<reference evidence="16 17" key="1">
    <citation type="submission" date="2020-08" db="EMBL/GenBank/DDBJ databases">
        <title>Bridging the membrane lipid divide: bacteria of the FCB group superphylum have the potential to synthesize archaeal ether lipids.</title>
        <authorList>
            <person name="Villanueva L."/>
            <person name="Von Meijenfeldt F.A.B."/>
            <person name="Westbye A.B."/>
            <person name="Yadav S."/>
            <person name="Hopmans E.C."/>
            <person name="Dutilh B.E."/>
            <person name="Sinninghe Damste J.S."/>
        </authorList>
    </citation>
    <scope>NUCLEOTIDE SEQUENCE [LARGE SCALE GENOMIC DNA]</scope>
    <source>
        <strain evidence="16">NIOZ-UU36</strain>
    </source>
</reference>
<sequence length="460" mass="52179">MTKKSIHSLSSLDGRYLNTTTPLREYYSEYAFLRDRVRIELDYLLALSKIGLVRPLSVSDTHLLDEISTNFSEVDADAIQGFEHQTRHDVKAIEYFLQERLPADLTPWLHFGLTSEDVNNLAQALALRDARDAIILPALDTILEALRDYALRYRSLPMLARTHGQPAVPTTLGKEFVIYLARLKKARNQIALHRFEAKLTGAVGNFNALQAAAPQVDWLSFSQDFIRQYDLEPNLITNQILPYDNWVRYFDALRLANSILIDFAQDIWRYISDGYLKQAVHKNEVGSSTMPQKVNPIDFENAEGNLGIANALFMHYAQKLTVSRLQRDLSDSTVRRTFGTPLGHSLLAWSNILRGMDRIAPNEEKIEEDLESHWEVVSEGAQTILRAAGRSDAYESLKVQVYGRVLTEADYKSWVDSIEISEDVRNSLISLSPEKYIGLAIQLTDQETSIPSARTMGTLE</sequence>
<dbReference type="InterPro" id="IPR008948">
    <property type="entry name" value="L-Aspartase-like"/>
</dbReference>
<evidence type="ECO:0000256" key="12">
    <source>
        <dbReference type="NCBIfam" id="TIGR00928"/>
    </source>
</evidence>
<protein>
    <recommendedName>
        <fullName evidence="5 12">Adenylosuccinate lyase</fullName>
        <shortName evidence="13">ASL</shortName>
        <ecNumber evidence="4 12">4.3.2.2</ecNumber>
    </recommendedName>
    <alternativeName>
        <fullName evidence="10 13">Adenylosuccinase</fullName>
    </alternativeName>
</protein>
<name>A0A8J6NLK6_9CHLR</name>
<dbReference type="PRINTS" id="PR00149">
    <property type="entry name" value="FUMRATELYASE"/>
</dbReference>
<accession>A0A8J6NLK6</accession>
<evidence type="ECO:0000256" key="7">
    <source>
        <dbReference type="ARBA" id="ARBA00023239"/>
    </source>
</evidence>
<dbReference type="Pfam" id="PF08328">
    <property type="entry name" value="ASL_C"/>
    <property type="match status" value="1"/>
</dbReference>
<comment type="function">
    <text evidence="9">Catalyzes two reactions in de novo purine nucleotide biosynthesis. Catalyzes the breakdown of 5-aminoimidazole- (N-succinylocarboxamide) ribotide (SAICAR or 2-[5-amino-1-(5-phospho-beta-D-ribosyl)imidazole-4-carboxamido]succinate) to 5-aminoimidazole-4-carboxamide ribotide (AICAR or 5-amino-1-(5-phospho-beta-D-ribosyl)imidazole-4-carboxamide) and fumarate, and of adenylosuccinate (ADS or N(6)-(1,2-dicarboxyethyl)-AMP) to adenosine monophosphate (AMP) and fumarate.</text>
</comment>
<dbReference type="InterPro" id="IPR000362">
    <property type="entry name" value="Fumarate_lyase_fam"/>
</dbReference>
<dbReference type="Proteomes" id="UP000614469">
    <property type="component" value="Unassembled WGS sequence"/>
</dbReference>
<evidence type="ECO:0000256" key="4">
    <source>
        <dbReference type="ARBA" id="ARBA00012339"/>
    </source>
</evidence>
<dbReference type="GO" id="GO:0044208">
    <property type="term" value="P:'de novo' AMP biosynthetic process"/>
    <property type="evidence" value="ECO:0007669"/>
    <property type="project" value="UniProtKB-UniPathway"/>
</dbReference>
<evidence type="ECO:0000256" key="1">
    <source>
        <dbReference type="ARBA" id="ARBA00004706"/>
    </source>
</evidence>
<evidence type="ECO:0000256" key="2">
    <source>
        <dbReference type="ARBA" id="ARBA00004734"/>
    </source>
</evidence>
<dbReference type="UniPathway" id="UPA00074">
    <property type="reaction ID" value="UER00132"/>
</dbReference>
<evidence type="ECO:0000256" key="3">
    <source>
        <dbReference type="ARBA" id="ARBA00008273"/>
    </source>
</evidence>
<evidence type="ECO:0000256" key="9">
    <source>
        <dbReference type="ARBA" id="ARBA00025012"/>
    </source>
</evidence>
<dbReference type="Pfam" id="PF00206">
    <property type="entry name" value="Lyase_1"/>
    <property type="match status" value="1"/>
</dbReference>
<comment type="pathway">
    <text evidence="1 13">Purine metabolism; IMP biosynthesis via de novo pathway; 5-amino-1-(5-phospho-D-ribosyl)imidazole-4-carboxamide from 5-amino-1-(5-phospho-D-ribosyl)imidazole-4-carboxylate: step 2/2.</text>
</comment>
<evidence type="ECO:0000256" key="8">
    <source>
        <dbReference type="ARBA" id="ARBA00024477"/>
    </source>
</evidence>
<dbReference type="PANTHER" id="PTHR43411:SF1">
    <property type="entry name" value="ADENYLOSUCCINATE LYASE"/>
    <property type="match status" value="1"/>
</dbReference>
<dbReference type="NCBIfam" id="TIGR00928">
    <property type="entry name" value="purB"/>
    <property type="match status" value="1"/>
</dbReference>
<comment type="pathway">
    <text evidence="2 13">Purine metabolism; AMP biosynthesis via de novo pathway; AMP from IMP: step 2/2.</text>
</comment>
<dbReference type="Gene3D" id="1.10.40.30">
    <property type="entry name" value="Fumarase/aspartase (C-terminal domain)"/>
    <property type="match status" value="1"/>
</dbReference>